<evidence type="ECO:0000313" key="3">
    <source>
        <dbReference type="EMBL" id="UON91576.1"/>
    </source>
</evidence>
<dbReference type="RefSeq" id="WP_227928643.1">
    <property type="nucleotide sequence ID" value="NZ_CP094984.1"/>
</dbReference>
<keyword evidence="4" id="KW-1185">Reference proteome</keyword>
<feature type="transmembrane region" description="Helical" evidence="1">
    <location>
        <begin position="65"/>
        <end position="85"/>
    </location>
</feature>
<gene>
    <name evidence="2" type="ORF">LJ755_07500</name>
    <name evidence="3" type="ORF">MUK71_13420</name>
</gene>
<evidence type="ECO:0000256" key="1">
    <source>
        <dbReference type="SAM" id="Phobius"/>
    </source>
</evidence>
<evidence type="ECO:0000313" key="5">
    <source>
        <dbReference type="Proteomes" id="UP001155145"/>
    </source>
</evidence>
<dbReference type="Proteomes" id="UP000829758">
    <property type="component" value="Chromosome"/>
</dbReference>
<dbReference type="EMBL" id="CP094984">
    <property type="protein sequence ID" value="UON91576.1"/>
    <property type="molecule type" value="Genomic_DNA"/>
</dbReference>
<protein>
    <submittedName>
        <fullName evidence="2">Uncharacterized protein</fullName>
    </submittedName>
</protein>
<evidence type="ECO:0000313" key="4">
    <source>
        <dbReference type="Proteomes" id="UP000829758"/>
    </source>
</evidence>
<feature type="transmembrane region" description="Helical" evidence="1">
    <location>
        <begin position="38"/>
        <end position="58"/>
    </location>
</feature>
<organism evidence="2 5">
    <name type="scientific">Arthrobacter zhangbolii</name>
    <dbReference type="NCBI Taxonomy" id="2886936"/>
    <lineage>
        <taxon>Bacteria</taxon>
        <taxon>Bacillati</taxon>
        <taxon>Actinomycetota</taxon>
        <taxon>Actinomycetes</taxon>
        <taxon>Micrococcales</taxon>
        <taxon>Micrococcaceae</taxon>
        <taxon>Arthrobacter</taxon>
    </lineage>
</organism>
<dbReference type="EMBL" id="JAJFZT010000004">
    <property type="protein sequence ID" value="MCC3272574.1"/>
    <property type="molecule type" value="Genomic_DNA"/>
</dbReference>
<feature type="transmembrane region" description="Helical" evidence="1">
    <location>
        <begin position="12"/>
        <end position="32"/>
    </location>
</feature>
<name>A0A9X1M711_9MICC</name>
<keyword evidence="1" id="KW-1133">Transmembrane helix</keyword>
<feature type="transmembrane region" description="Helical" evidence="1">
    <location>
        <begin position="137"/>
        <end position="159"/>
    </location>
</feature>
<sequence length="220" mass="21807">MGTRAARQLRGWAVALSATGVAAAAHILAGGSIPHPSILVLCLALSAMVSCALAGRALSHVRTAGAVLVSQGLFHWMFTAGGAGMPSPAGGFTGLSTAGAAAGHAGHAGHVDPGALADQVVAGAGVTASGHPSAGMWFGHLLAAAATMLIIGHGEAALLRLAGAVRLRIVAIFPRLPLPAPLGPEAPKPAHMARIEPAPRLGIPLLVMRHRGPPAAAAFR</sequence>
<proteinExistence type="predicted"/>
<keyword evidence="1" id="KW-0812">Transmembrane</keyword>
<reference evidence="2" key="1">
    <citation type="submission" date="2021-10" db="EMBL/GenBank/DDBJ databases">
        <title>Novel species in genus Arthrobacter.</title>
        <authorList>
            <person name="Liu Y."/>
        </authorList>
    </citation>
    <scope>NUCLEOTIDE SEQUENCE</scope>
    <source>
        <strain evidence="2">Zg-Y462</strain>
        <strain evidence="4">zg-Y462</strain>
    </source>
</reference>
<dbReference type="Proteomes" id="UP001155145">
    <property type="component" value="Unassembled WGS sequence"/>
</dbReference>
<dbReference type="AlphaFoldDB" id="A0A9X1M711"/>
<evidence type="ECO:0000313" key="2">
    <source>
        <dbReference type="EMBL" id="MCC3272574.1"/>
    </source>
</evidence>
<keyword evidence="1" id="KW-0472">Membrane</keyword>
<accession>A0A9X1M711</accession>